<feature type="active site" description="Proton donor/acceptor" evidence="7">
    <location>
        <position position="154"/>
    </location>
</feature>
<dbReference type="InterPro" id="IPR032710">
    <property type="entry name" value="NTF2-like_dom_sf"/>
</dbReference>
<reference evidence="9 12" key="2">
    <citation type="submission" date="2018-08" db="EMBL/GenBank/DDBJ databases">
        <title>Complete genome of the Arcobacter molluscorum type strain LMG 25693.</title>
        <authorList>
            <person name="Miller W.G."/>
            <person name="Yee E."/>
            <person name="Bono J.L."/>
        </authorList>
    </citation>
    <scope>NUCLEOTIDE SEQUENCE [LARGE SCALE GENOMIC DNA]</scope>
    <source>
        <strain evidence="9 12">CECT 7696</strain>
    </source>
</reference>
<dbReference type="SUPFAM" id="SSF54427">
    <property type="entry name" value="NTF2-like"/>
    <property type="match status" value="1"/>
</dbReference>
<dbReference type="SUPFAM" id="SSF141523">
    <property type="entry name" value="L,D-transpeptidase catalytic domain-like"/>
    <property type="match status" value="1"/>
</dbReference>
<evidence type="ECO:0000256" key="6">
    <source>
        <dbReference type="ARBA" id="ARBA00023316"/>
    </source>
</evidence>
<reference evidence="10 11" key="1">
    <citation type="submission" date="2017-09" db="EMBL/GenBank/DDBJ databases">
        <title>Arcobacter canalis sp. nov., a new species isolated from a water canal contaminated with urban sewage.</title>
        <authorList>
            <person name="Perez-Cataluna A."/>
            <person name="Salas-Masso N."/>
            <person name="Figueras M.J."/>
        </authorList>
    </citation>
    <scope>NUCLEOTIDE SEQUENCE [LARGE SCALE GENOMIC DNA]</scope>
    <source>
        <strain evidence="10 11">F98-3</strain>
    </source>
</reference>
<gene>
    <name evidence="9" type="primary">pgp2</name>
    <name evidence="9" type="ORF">AMOL_2071</name>
    <name evidence="10" type="ORF">CPU12_07390</name>
</gene>
<evidence type="ECO:0000313" key="10">
    <source>
        <dbReference type="EMBL" id="PHO18082.1"/>
    </source>
</evidence>
<evidence type="ECO:0000256" key="5">
    <source>
        <dbReference type="ARBA" id="ARBA00022984"/>
    </source>
</evidence>
<dbReference type="GO" id="GO:0016740">
    <property type="term" value="F:transferase activity"/>
    <property type="evidence" value="ECO:0007669"/>
    <property type="project" value="UniProtKB-KW"/>
</dbReference>
<evidence type="ECO:0000313" key="11">
    <source>
        <dbReference type="Proteomes" id="UP000221222"/>
    </source>
</evidence>
<evidence type="ECO:0000313" key="9">
    <source>
        <dbReference type="EMBL" id="AXX93025.1"/>
    </source>
</evidence>
<evidence type="ECO:0000256" key="2">
    <source>
        <dbReference type="ARBA" id="ARBA00005992"/>
    </source>
</evidence>
<comment type="pathway">
    <text evidence="1 7">Cell wall biogenesis; peptidoglycan biosynthesis.</text>
</comment>
<feature type="domain" description="L,D-TPase catalytic" evidence="8">
    <location>
        <begin position="63"/>
        <end position="194"/>
    </location>
</feature>
<feature type="active site" description="Nucleophile" evidence="7">
    <location>
        <position position="169"/>
    </location>
</feature>
<evidence type="ECO:0000256" key="7">
    <source>
        <dbReference type="PROSITE-ProRule" id="PRU01373"/>
    </source>
</evidence>
<comment type="similarity">
    <text evidence="2">Belongs to the YkuD family.</text>
</comment>
<evidence type="ECO:0000313" key="12">
    <source>
        <dbReference type="Proteomes" id="UP000262712"/>
    </source>
</evidence>
<accession>A0A2G1DHV2</accession>
<dbReference type="EMBL" id="NXFY01000009">
    <property type="protein sequence ID" value="PHO18082.1"/>
    <property type="molecule type" value="Genomic_DNA"/>
</dbReference>
<dbReference type="Proteomes" id="UP000262712">
    <property type="component" value="Chromosome"/>
</dbReference>
<sequence>MRILGTFLLITTFLFADLIDVYRTQGIEAVKEKLESQLRSQTYWEKYLENKDLQYGYYESTKYLIVVDKYSKKLKLLKKVDNGFSQVANDSVIIGERPGDKKREGDLRTPIGVYKLTNKLTKLDPFYGPLALVTSYPNMYDKILNKNGHGIWIHGMPLNKDREDYTKGCIALDNVNLEKLEQNIDLTKSIVLISNKEIEKSTKEDISLILSSIYKWKDAWKNSDLEKYISFYSKEFKKSNGYDLDKFKQYKKRIFKNKEDTQIEFTNINVIPYPNSLNKKIYRVLMDEKYRTKNYKFDGEKELFLEIIDNRIEILAEG</sequence>
<dbReference type="UniPathway" id="UPA00219"/>
<dbReference type="PANTHER" id="PTHR36699:SF1">
    <property type="entry name" value="L,D-TRANSPEPTIDASE YAFK-RELATED"/>
    <property type="match status" value="1"/>
</dbReference>
<evidence type="ECO:0000256" key="1">
    <source>
        <dbReference type="ARBA" id="ARBA00004752"/>
    </source>
</evidence>
<keyword evidence="3" id="KW-0808">Transferase</keyword>
<proteinExistence type="inferred from homology"/>
<keyword evidence="6 7" id="KW-0961">Cell wall biogenesis/degradation</keyword>
<keyword evidence="4 7" id="KW-0133">Cell shape</keyword>
<dbReference type="GO" id="GO:0071555">
    <property type="term" value="P:cell wall organization"/>
    <property type="evidence" value="ECO:0007669"/>
    <property type="project" value="UniProtKB-UniRule"/>
</dbReference>
<protein>
    <submittedName>
        <fullName evidence="9">Peptidoglycan peptidase 2</fullName>
    </submittedName>
</protein>
<dbReference type="PROSITE" id="PS52029">
    <property type="entry name" value="LD_TPASE"/>
    <property type="match status" value="1"/>
</dbReference>
<dbReference type="RefSeq" id="WP_099342464.1">
    <property type="nucleotide sequence ID" value="NZ_CP032098.1"/>
</dbReference>
<dbReference type="InterPro" id="IPR056203">
    <property type="entry name" value="Cds6_C"/>
</dbReference>
<evidence type="ECO:0000256" key="3">
    <source>
        <dbReference type="ARBA" id="ARBA00022679"/>
    </source>
</evidence>
<dbReference type="AlphaFoldDB" id="A0A2G1DHV2"/>
<dbReference type="InterPro" id="IPR005490">
    <property type="entry name" value="LD_TPept_cat_dom"/>
</dbReference>
<dbReference type="CDD" id="cd16913">
    <property type="entry name" value="YkuD_like"/>
    <property type="match status" value="1"/>
</dbReference>
<dbReference type="PANTHER" id="PTHR36699">
    <property type="entry name" value="LD-TRANSPEPTIDASE"/>
    <property type="match status" value="1"/>
</dbReference>
<name>A0A2G1DHV2_9BACT</name>
<evidence type="ECO:0000256" key="4">
    <source>
        <dbReference type="ARBA" id="ARBA00022960"/>
    </source>
</evidence>
<organism evidence="10 11">
    <name type="scientific">Malaciobacter molluscorum LMG 25693</name>
    <dbReference type="NCBI Taxonomy" id="870501"/>
    <lineage>
        <taxon>Bacteria</taxon>
        <taxon>Pseudomonadati</taxon>
        <taxon>Campylobacterota</taxon>
        <taxon>Epsilonproteobacteria</taxon>
        <taxon>Campylobacterales</taxon>
        <taxon>Arcobacteraceae</taxon>
        <taxon>Malaciobacter</taxon>
    </lineage>
</organism>
<evidence type="ECO:0000259" key="8">
    <source>
        <dbReference type="PROSITE" id="PS52029"/>
    </source>
</evidence>
<dbReference type="GO" id="GO:0009252">
    <property type="term" value="P:peptidoglycan biosynthetic process"/>
    <property type="evidence" value="ECO:0007669"/>
    <property type="project" value="UniProtKB-UniPathway"/>
</dbReference>
<dbReference type="KEGG" id="amol:AMOL_2071"/>
<dbReference type="EMBL" id="CP032098">
    <property type="protein sequence ID" value="AXX93025.1"/>
    <property type="molecule type" value="Genomic_DNA"/>
</dbReference>
<dbReference type="GO" id="GO:0008360">
    <property type="term" value="P:regulation of cell shape"/>
    <property type="evidence" value="ECO:0007669"/>
    <property type="project" value="UniProtKB-UniRule"/>
</dbReference>
<dbReference type="Proteomes" id="UP000221222">
    <property type="component" value="Unassembled WGS sequence"/>
</dbReference>
<keyword evidence="5 7" id="KW-0573">Peptidoglycan synthesis</keyword>
<keyword evidence="11" id="KW-1185">Reference proteome</keyword>
<dbReference type="Gene3D" id="2.40.440.10">
    <property type="entry name" value="L,D-transpeptidase catalytic domain-like"/>
    <property type="match status" value="1"/>
</dbReference>
<dbReference type="Pfam" id="PF03734">
    <property type="entry name" value="YkuD"/>
    <property type="match status" value="1"/>
</dbReference>
<dbReference type="GO" id="GO:0004180">
    <property type="term" value="F:carboxypeptidase activity"/>
    <property type="evidence" value="ECO:0007669"/>
    <property type="project" value="UniProtKB-ARBA"/>
</dbReference>
<dbReference type="Pfam" id="PF24125">
    <property type="entry name" value="Cds6_C"/>
    <property type="match status" value="1"/>
</dbReference>
<dbReference type="InterPro" id="IPR038063">
    <property type="entry name" value="Transpep_catalytic_dom"/>
</dbReference>